<accession>A0A179I846</accession>
<proteinExistence type="predicted"/>
<keyword evidence="3 6" id="KW-1133">Transmembrane helix</keyword>
<name>A0A179I846_CORDF</name>
<dbReference type="GO" id="GO:0005739">
    <property type="term" value="C:mitochondrion"/>
    <property type="evidence" value="ECO:0007669"/>
    <property type="project" value="UniProtKB-SubCell"/>
</dbReference>
<keyword evidence="2 6" id="KW-0812">Transmembrane</keyword>
<dbReference type="InterPro" id="IPR040153">
    <property type="entry name" value="Rcf2"/>
</dbReference>
<dbReference type="PROSITE" id="PS51503">
    <property type="entry name" value="HIG1"/>
    <property type="match status" value="1"/>
</dbReference>
<feature type="transmembrane region" description="Helical" evidence="6">
    <location>
        <begin position="116"/>
        <end position="134"/>
    </location>
</feature>
<feature type="transmembrane region" description="Helical" evidence="6">
    <location>
        <begin position="20"/>
        <end position="38"/>
    </location>
</feature>
<feature type="compositionally biased region" description="Basic and acidic residues" evidence="5">
    <location>
        <begin position="240"/>
        <end position="276"/>
    </location>
</feature>
<evidence type="ECO:0000256" key="2">
    <source>
        <dbReference type="ARBA" id="ARBA00022692"/>
    </source>
</evidence>
<dbReference type="PANTHER" id="PTHR28018">
    <property type="entry name" value="RESPIRATORY SUPERCOMPLEX FACTOR 2, MITOCHONDRIAL"/>
    <property type="match status" value="1"/>
</dbReference>
<dbReference type="InterPro" id="IPR007667">
    <property type="entry name" value="Hypoxia_induced_domain"/>
</dbReference>
<dbReference type="PANTHER" id="PTHR28018:SF3">
    <property type="entry name" value="RESPIRATORY SUPERCOMPLEX FACTOR 2, MITOCHONDRIAL"/>
    <property type="match status" value="1"/>
</dbReference>
<evidence type="ECO:0000256" key="1">
    <source>
        <dbReference type="ARBA" id="ARBA00004173"/>
    </source>
</evidence>
<dbReference type="Proteomes" id="UP000243081">
    <property type="component" value="Unassembled WGS sequence"/>
</dbReference>
<evidence type="ECO:0000256" key="3">
    <source>
        <dbReference type="ARBA" id="ARBA00022989"/>
    </source>
</evidence>
<gene>
    <name evidence="8" type="ORF">LLEC1_07016</name>
</gene>
<comment type="subcellular location">
    <subcellularLocation>
        <location evidence="1">Mitochondrion</location>
    </subcellularLocation>
</comment>
<dbReference type="EMBL" id="LUKN01003276">
    <property type="protein sequence ID" value="OAQ97653.1"/>
    <property type="molecule type" value="Genomic_DNA"/>
</dbReference>
<keyword evidence="9" id="KW-1185">Reference proteome</keyword>
<feature type="region of interest" description="Disordered" evidence="5">
    <location>
        <begin position="220"/>
        <end position="276"/>
    </location>
</feature>
<feature type="domain" description="HIG1" evidence="7">
    <location>
        <begin position="88"/>
        <end position="178"/>
    </location>
</feature>
<dbReference type="AlphaFoldDB" id="A0A179I846"/>
<reference evidence="8 9" key="1">
    <citation type="submission" date="2016-03" db="EMBL/GenBank/DDBJ databases">
        <title>Fine-scale spatial genetic structure of a fungal parasite of coffee scale insects.</title>
        <authorList>
            <person name="Jackson D."/>
            <person name="Zemenick K.A."/>
            <person name="Malloure B."/>
            <person name="Quandt C.A."/>
            <person name="James T.Y."/>
        </authorList>
    </citation>
    <scope>NUCLEOTIDE SEQUENCE [LARGE SCALE GENOMIC DNA]</scope>
    <source>
        <strain evidence="8 9">UM487</strain>
    </source>
</reference>
<evidence type="ECO:0000313" key="8">
    <source>
        <dbReference type="EMBL" id="OAQ97653.1"/>
    </source>
</evidence>
<organism evidence="8 9">
    <name type="scientific">Cordyceps confragosa</name>
    <name type="common">Lecanicillium lecanii</name>
    <dbReference type="NCBI Taxonomy" id="2714763"/>
    <lineage>
        <taxon>Eukaryota</taxon>
        <taxon>Fungi</taxon>
        <taxon>Dikarya</taxon>
        <taxon>Ascomycota</taxon>
        <taxon>Pezizomycotina</taxon>
        <taxon>Sordariomycetes</taxon>
        <taxon>Hypocreomycetidae</taxon>
        <taxon>Hypocreales</taxon>
        <taxon>Cordycipitaceae</taxon>
        <taxon>Akanthomyces</taxon>
    </lineage>
</organism>
<dbReference type="Pfam" id="PF04588">
    <property type="entry name" value="HIG_1_N"/>
    <property type="match status" value="1"/>
</dbReference>
<dbReference type="GO" id="GO:0033617">
    <property type="term" value="P:mitochondrial respiratory chain complex IV assembly"/>
    <property type="evidence" value="ECO:0007669"/>
    <property type="project" value="TreeGrafter"/>
</dbReference>
<sequence>MKILSKEEEAAHYKVVVNGGLVGGSAGLALGLGGVVLASRRYPAFRSLTLPFRSFLVTSSATFGAIVYADRCSTVFQRSQDPMYGYQDKSHRALQMARDNESSYARFVAWGRENRYSVVFASWLASMGVALAIVGRAPISTAQKLVQARVYAQGLTLAVLIVSAAFEVNDAKSGSGRWETVMVLDPDDPEHKHLIEKRIHKEEYEGQDLWMDMVEAEEKRIAERKASQASSAGKSKTPKKTADKPEKGDQADKADQSKKSDVPEKADQSEKADAKA</sequence>
<comment type="caution">
    <text evidence="8">The sequence shown here is derived from an EMBL/GenBank/DDBJ whole genome shotgun (WGS) entry which is preliminary data.</text>
</comment>
<dbReference type="OMA" id="LWMDMVE"/>
<evidence type="ECO:0000313" key="9">
    <source>
        <dbReference type="Proteomes" id="UP000243081"/>
    </source>
</evidence>
<evidence type="ECO:0000256" key="6">
    <source>
        <dbReference type="SAM" id="Phobius"/>
    </source>
</evidence>
<evidence type="ECO:0000256" key="4">
    <source>
        <dbReference type="ARBA" id="ARBA00023136"/>
    </source>
</evidence>
<dbReference type="OrthoDB" id="1915122at2759"/>
<protein>
    <recommendedName>
        <fullName evidence="7">HIG1 domain-containing protein</fullName>
    </recommendedName>
</protein>
<keyword evidence="4 6" id="KW-0472">Membrane</keyword>
<feature type="transmembrane region" description="Helical" evidence="6">
    <location>
        <begin position="146"/>
        <end position="166"/>
    </location>
</feature>
<evidence type="ECO:0000256" key="5">
    <source>
        <dbReference type="SAM" id="MobiDB-lite"/>
    </source>
</evidence>
<evidence type="ECO:0000259" key="7">
    <source>
        <dbReference type="PROSITE" id="PS51503"/>
    </source>
</evidence>